<feature type="transmembrane region" description="Helical" evidence="3">
    <location>
        <begin position="39"/>
        <end position="56"/>
    </location>
</feature>
<keyword evidence="3" id="KW-0812">Transmembrane</keyword>
<feature type="non-terminal residue" evidence="4">
    <location>
        <position position="1"/>
    </location>
</feature>
<evidence type="ECO:0000256" key="1">
    <source>
        <dbReference type="ARBA" id="ARBA00022460"/>
    </source>
</evidence>
<dbReference type="PANTHER" id="PTHR10380">
    <property type="entry name" value="CUTICLE PROTEIN"/>
    <property type="match status" value="1"/>
</dbReference>
<dbReference type="AlphaFoldDB" id="A0A034V1Z8"/>
<protein>
    <submittedName>
        <fullName evidence="4">Larval cuticle protein 8</fullName>
    </submittedName>
</protein>
<name>A0A034V1Z8_BACDO</name>
<evidence type="ECO:0000313" key="4">
    <source>
        <dbReference type="EMBL" id="JAC35578.1"/>
    </source>
</evidence>
<keyword evidence="3" id="KW-0472">Membrane</keyword>
<sequence>LVKRVYDPCSLVRNNRIFWKYPTNRYTRIYKNIKTKMKIAIVFAAFFIAVVVAVPIDDPSQAQILRLDSDVKPDGYSFALETSDGKTHNEEGQLKNIGAEDETIVVRGSYSFVADDGQTYTVNYIADENGFQPEGAHLPNVGIH</sequence>
<dbReference type="PRINTS" id="PR00947">
    <property type="entry name" value="CUTICLE"/>
</dbReference>
<proteinExistence type="predicted"/>
<evidence type="ECO:0000256" key="3">
    <source>
        <dbReference type="SAM" id="Phobius"/>
    </source>
</evidence>
<accession>A0A034V1Z8</accession>
<dbReference type="EMBL" id="GAKP01023380">
    <property type="protein sequence ID" value="JAC35578.1"/>
    <property type="molecule type" value="Transcribed_RNA"/>
</dbReference>
<dbReference type="InterPro" id="IPR000618">
    <property type="entry name" value="Insect_cuticle"/>
</dbReference>
<dbReference type="InterPro" id="IPR031311">
    <property type="entry name" value="CHIT_BIND_RR_consensus"/>
</dbReference>
<dbReference type="InterPro" id="IPR050468">
    <property type="entry name" value="Cuticle_Struct_Prot"/>
</dbReference>
<keyword evidence="3" id="KW-1133">Transmembrane helix</keyword>
<evidence type="ECO:0000256" key="2">
    <source>
        <dbReference type="PROSITE-ProRule" id="PRU00497"/>
    </source>
</evidence>
<organism evidence="4">
    <name type="scientific">Bactrocera dorsalis</name>
    <name type="common">Oriental fruit fly</name>
    <name type="synonym">Dacus dorsalis</name>
    <dbReference type="NCBI Taxonomy" id="27457"/>
    <lineage>
        <taxon>Eukaryota</taxon>
        <taxon>Metazoa</taxon>
        <taxon>Ecdysozoa</taxon>
        <taxon>Arthropoda</taxon>
        <taxon>Hexapoda</taxon>
        <taxon>Insecta</taxon>
        <taxon>Pterygota</taxon>
        <taxon>Neoptera</taxon>
        <taxon>Endopterygota</taxon>
        <taxon>Diptera</taxon>
        <taxon>Brachycera</taxon>
        <taxon>Muscomorpha</taxon>
        <taxon>Tephritoidea</taxon>
        <taxon>Tephritidae</taxon>
        <taxon>Bactrocera</taxon>
        <taxon>Bactrocera</taxon>
    </lineage>
</organism>
<dbReference type="GO" id="GO:0008010">
    <property type="term" value="F:structural constituent of chitin-based larval cuticle"/>
    <property type="evidence" value="ECO:0007669"/>
    <property type="project" value="TreeGrafter"/>
</dbReference>
<reference evidence="4" key="1">
    <citation type="journal article" date="2014" name="BMC Genomics">
        <title>Characterizing the developmental transcriptome of the oriental fruit fly, Bactrocera dorsalis (Diptera: Tephritidae) through comparative genomic analysis with Drosophila melanogaster utilizing modENCODE datasets.</title>
        <authorList>
            <person name="Geib S.M."/>
            <person name="Calla B."/>
            <person name="Hall B."/>
            <person name="Hou S."/>
            <person name="Manoukis N.C."/>
        </authorList>
    </citation>
    <scope>NUCLEOTIDE SEQUENCE</scope>
    <source>
        <strain evidence="4">Punador</strain>
    </source>
</reference>
<dbReference type="PROSITE" id="PS00233">
    <property type="entry name" value="CHIT_BIND_RR_1"/>
    <property type="match status" value="1"/>
</dbReference>
<dbReference type="GO" id="GO:0062129">
    <property type="term" value="C:chitin-based extracellular matrix"/>
    <property type="evidence" value="ECO:0007669"/>
    <property type="project" value="TreeGrafter"/>
</dbReference>
<dbReference type="Pfam" id="PF00379">
    <property type="entry name" value="Chitin_bind_4"/>
    <property type="match status" value="1"/>
</dbReference>
<gene>
    <name evidence="4" type="primary">LCP8</name>
</gene>
<dbReference type="PANTHER" id="PTHR10380:SF218">
    <property type="entry name" value="ADULT CUTICLE PROTEIN 65AA-RELATED"/>
    <property type="match status" value="1"/>
</dbReference>
<keyword evidence="1 2" id="KW-0193">Cuticle</keyword>
<dbReference type="OrthoDB" id="7255276at2759"/>
<dbReference type="PROSITE" id="PS51155">
    <property type="entry name" value="CHIT_BIND_RR_2"/>
    <property type="match status" value="1"/>
</dbReference>